<name>A0A9N9EJ86_9GLOM</name>
<accession>A0A9N9EJ86</accession>
<dbReference type="EMBL" id="CAJVPQ010006105">
    <property type="protein sequence ID" value="CAG8680619.1"/>
    <property type="molecule type" value="Genomic_DNA"/>
</dbReference>
<evidence type="ECO:0000313" key="1">
    <source>
        <dbReference type="EMBL" id="CAG8680619.1"/>
    </source>
</evidence>
<gene>
    <name evidence="1" type="ORF">FCALED_LOCUS12484</name>
</gene>
<proteinExistence type="predicted"/>
<evidence type="ECO:0000313" key="2">
    <source>
        <dbReference type="Proteomes" id="UP000789570"/>
    </source>
</evidence>
<reference evidence="1" key="1">
    <citation type="submission" date="2021-06" db="EMBL/GenBank/DDBJ databases">
        <authorList>
            <person name="Kallberg Y."/>
            <person name="Tangrot J."/>
            <person name="Rosling A."/>
        </authorList>
    </citation>
    <scope>NUCLEOTIDE SEQUENCE</scope>
    <source>
        <strain evidence="1">UK204</strain>
    </source>
</reference>
<organism evidence="1 2">
    <name type="scientific">Funneliformis caledonium</name>
    <dbReference type="NCBI Taxonomy" id="1117310"/>
    <lineage>
        <taxon>Eukaryota</taxon>
        <taxon>Fungi</taxon>
        <taxon>Fungi incertae sedis</taxon>
        <taxon>Mucoromycota</taxon>
        <taxon>Glomeromycotina</taxon>
        <taxon>Glomeromycetes</taxon>
        <taxon>Glomerales</taxon>
        <taxon>Glomeraceae</taxon>
        <taxon>Funneliformis</taxon>
    </lineage>
</organism>
<keyword evidence="2" id="KW-1185">Reference proteome</keyword>
<protein>
    <submittedName>
        <fullName evidence="1">2838_t:CDS:1</fullName>
    </submittedName>
</protein>
<comment type="caution">
    <text evidence="1">The sequence shown here is derived from an EMBL/GenBank/DDBJ whole genome shotgun (WGS) entry which is preliminary data.</text>
</comment>
<dbReference type="AlphaFoldDB" id="A0A9N9EJ86"/>
<sequence>MLSETLKLWREELNANCDTEFFKQYNEADDYNILHKLEGLQEATNNEQISHPQAVYTSRIIEISDIVSSKIDHDCSYDAEDSMNFQIDDHDIDFEDEDEDGI</sequence>
<dbReference type="Proteomes" id="UP000789570">
    <property type="component" value="Unassembled WGS sequence"/>
</dbReference>